<dbReference type="EMBL" id="UYYB01095099">
    <property type="protein sequence ID" value="VDM75255.1"/>
    <property type="molecule type" value="Genomic_DNA"/>
</dbReference>
<organism evidence="1 2">
    <name type="scientific">Strongylus vulgaris</name>
    <name type="common">Blood worm</name>
    <dbReference type="NCBI Taxonomy" id="40348"/>
    <lineage>
        <taxon>Eukaryota</taxon>
        <taxon>Metazoa</taxon>
        <taxon>Ecdysozoa</taxon>
        <taxon>Nematoda</taxon>
        <taxon>Chromadorea</taxon>
        <taxon>Rhabditida</taxon>
        <taxon>Rhabditina</taxon>
        <taxon>Rhabditomorpha</taxon>
        <taxon>Strongyloidea</taxon>
        <taxon>Strongylidae</taxon>
        <taxon>Strongylus</taxon>
    </lineage>
</organism>
<accession>A0A3P7KXZ6</accession>
<keyword evidence="2" id="KW-1185">Reference proteome</keyword>
<sequence length="75" mass="8337">MAKSPDPVLPFFCLDFRINSGMRTVSDRLVGSYPPHDFFVATPSSRRKTSAMKKSPNGTNYVEIDHILITEGGAY</sequence>
<gene>
    <name evidence="1" type="ORF">SVUK_LOCUS10253</name>
</gene>
<reference evidence="1 2" key="1">
    <citation type="submission" date="2018-11" db="EMBL/GenBank/DDBJ databases">
        <authorList>
            <consortium name="Pathogen Informatics"/>
        </authorList>
    </citation>
    <scope>NUCLEOTIDE SEQUENCE [LARGE SCALE GENOMIC DNA]</scope>
</reference>
<dbReference type="AlphaFoldDB" id="A0A3P7KXZ6"/>
<protein>
    <submittedName>
        <fullName evidence="1">Uncharacterized protein</fullName>
    </submittedName>
</protein>
<evidence type="ECO:0000313" key="2">
    <source>
        <dbReference type="Proteomes" id="UP000270094"/>
    </source>
</evidence>
<name>A0A3P7KXZ6_STRVU</name>
<evidence type="ECO:0000313" key="1">
    <source>
        <dbReference type="EMBL" id="VDM75255.1"/>
    </source>
</evidence>
<dbReference type="Proteomes" id="UP000270094">
    <property type="component" value="Unassembled WGS sequence"/>
</dbReference>
<proteinExistence type="predicted"/>